<name>A0A9D4M2F2_DREPO</name>
<proteinExistence type="predicted"/>
<comment type="caution">
    <text evidence="1">The sequence shown here is derived from an EMBL/GenBank/DDBJ whole genome shotgun (WGS) entry which is preliminary data.</text>
</comment>
<reference evidence="1" key="1">
    <citation type="journal article" date="2019" name="bioRxiv">
        <title>The Genome of the Zebra Mussel, Dreissena polymorpha: A Resource for Invasive Species Research.</title>
        <authorList>
            <person name="McCartney M.A."/>
            <person name="Auch B."/>
            <person name="Kono T."/>
            <person name="Mallez S."/>
            <person name="Zhang Y."/>
            <person name="Obille A."/>
            <person name="Becker A."/>
            <person name="Abrahante J.E."/>
            <person name="Garbe J."/>
            <person name="Badalamenti J.P."/>
            <person name="Herman A."/>
            <person name="Mangelson H."/>
            <person name="Liachko I."/>
            <person name="Sullivan S."/>
            <person name="Sone E.D."/>
            <person name="Koren S."/>
            <person name="Silverstein K.A.T."/>
            <person name="Beckman K.B."/>
            <person name="Gohl D.M."/>
        </authorList>
    </citation>
    <scope>NUCLEOTIDE SEQUENCE</scope>
    <source>
        <strain evidence="1">Duluth1</strain>
        <tissue evidence="1">Whole animal</tissue>
    </source>
</reference>
<sequence>MKSSKRTHMSTFLNFDRRLQFFAYVTEYREIRLNEIQSNAKAIQPSDDIFKF</sequence>
<evidence type="ECO:0000313" key="2">
    <source>
        <dbReference type="Proteomes" id="UP000828390"/>
    </source>
</evidence>
<dbReference type="AlphaFoldDB" id="A0A9D4M2F2"/>
<dbReference type="EMBL" id="JAIWYP010000002">
    <property type="protein sequence ID" value="KAH3868341.1"/>
    <property type="molecule type" value="Genomic_DNA"/>
</dbReference>
<accession>A0A9D4M2F2</accession>
<keyword evidence="2" id="KW-1185">Reference proteome</keyword>
<dbReference type="Proteomes" id="UP000828390">
    <property type="component" value="Unassembled WGS sequence"/>
</dbReference>
<protein>
    <submittedName>
        <fullName evidence="1">Uncharacterized protein</fullName>
    </submittedName>
</protein>
<evidence type="ECO:0000313" key="1">
    <source>
        <dbReference type="EMBL" id="KAH3868341.1"/>
    </source>
</evidence>
<gene>
    <name evidence="1" type="ORF">DPMN_031484</name>
</gene>
<organism evidence="1 2">
    <name type="scientific">Dreissena polymorpha</name>
    <name type="common">Zebra mussel</name>
    <name type="synonym">Mytilus polymorpha</name>
    <dbReference type="NCBI Taxonomy" id="45954"/>
    <lineage>
        <taxon>Eukaryota</taxon>
        <taxon>Metazoa</taxon>
        <taxon>Spiralia</taxon>
        <taxon>Lophotrochozoa</taxon>
        <taxon>Mollusca</taxon>
        <taxon>Bivalvia</taxon>
        <taxon>Autobranchia</taxon>
        <taxon>Heteroconchia</taxon>
        <taxon>Euheterodonta</taxon>
        <taxon>Imparidentia</taxon>
        <taxon>Neoheterodontei</taxon>
        <taxon>Myida</taxon>
        <taxon>Dreissenoidea</taxon>
        <taxon>Dreissenidae</taxon>
        <taxon>Dreissena</taxon>
    </lineage>
</organism>
<reference evidence="1" key="2">
    <citation type="submission" date="2020-11" db="EMBL/GenBank/DDBJ databases">
        <authorList>
            <person name="McCartney M.A."/>
            <person name="Auch B."/>
            <person name="Kono T."/>
            <person name="Mallez S."/>
            <person name="Becker A."/>
            <person name="Gohl D.M."/>
            <person name="Silverstein K.A.T."/>
            <person name="Koren S."/>
            <person name="Bechman K.B."/>
            <person name="Herman A."/>
            <person name="Abrahante J.E."/>
            <person name="Garbe J."/>
        </authorList>
    </citation>
    <scope>NUCLEOTIDE SEQUENCE</scope>
    <source>
        <strain evidence="1">Duluth1</strain>
        <tissue evidence="1">Whole animal</tissue>
    </source>
</reference>